<feature type="region of interest" description="Disordered" evidence="4">
    <location>
        <begin position="262"/>
        <end position="287"/>
    </location>
</feature>
<dbReference type="Pfam" id="PF15914">
    <property type="entry name" value="FAM193_C"/>
    <property type="match status" value="1"/>
</dbReference>
<feature type="domain" description="FAM193 C-terminal" evidence="5">
    <location>
        <begin position="965"/>
        <end position="1021"/>
    </location>
</feature>
<protein>
    <submittedName>
        <fullName evidence="7">Protein FAM193A isoform X6</fullName>
    </submittedName>
</protein>
<evidence type="ECO:0000313" key="6">
    <source>
        <dbReference type="Proteomes" id="UP001652642"/>
    </source>
</evidence>
<comment type="similarity">
    <text evidence="1">Belongs to the FAM193 family.</text>
</comment>
<name>A0ABM5GA59_9SAUR</name>
<feature type="compositionally biased region" description="Basic residues" evidence="4">
    <location>
        <begin position="696"/>
        <end position="709"/>
    </location>
</feature>
<evidence type="ECO:0000256" key="4">
    <source>
        <dbReference type="SAM" id="MobiDB-lite"/>
    </source>
</evidence>
<organism evidence="6 7">
    <name type="scientific">Pogona vitticeps</name>
    <name type="common">central bearded dragon</name>
    <dbReference type="NCBI Taxonomy" id="103695"/>
    <lineage>
        <taxon>Eukaryota</taxon>
        <taxon>Metazoa</taxon>
        <taxon>Chordata</taxon>
        <taxon>Craniata</taxon>
        <taxon>Vertebrata</taxon>
        <taxon>Euteleostomi</taxon>
        <taxon>Lepidosauria</taxon>
        <taxon>Squamata</taxon>
        <taxon>Bifurcata</taxon>
        <taxon>Unidentata</taxon>
        <taxon>Episquamata</taxon>
        <taxon>Toxicofera</taxon>
        <taxon>Iguania</taxon>
        <taxon>Acrodonta</taxon>
        <taxon>Agamidae</taxon>
        <taxon>Amphibolurinae</taxon>
        <taxon>Pogona</taxon>
    </lineage>
</organism>
<dbReference type="PANTHER" id="PTHR15109:SF2">
    <property type="entry name" value="PROTEIN FAM193A"/>
    <property type="match status" value="1"/>
</dbReference>
<dbReference type="InterPro" id="IPR031802">
    <property type="entry name" value="FAM193_C"/>
</dbReference>
<dbReference type="Proteomes" id="UP001652642">
    <property type="component" value="Chromosome 4"/>
</dbReference>
<feature type="region of interest" description="Disordered" evidence="4">
    <location>
        <begin position="582"/>
        <end position="612"/>
    </location>
</feature>
<feature type="region of interest" description="Disordered" evidence="4">
    <location>
        <begin position="682"/>
        <end position="727"/>
    </location>
</feature>
<evidence type="ECO:0000256" key="2">
    <source>
        <dbReference type="ARBA" id="ARBA00022553"/>
    </source>
</evidence>
<feature type="compositionally biased region" description="Polar residues" evidence="4">
    <location>
        <begin position="682"/>
        <end position="695"/>
    </location>
</feature>
<feature type="region of interest" description="Disordered" evidence="4">
    <location>
        <begin position="867"/>
        <end position="966"/>
    </location>
</feature>
<keyword evidence="3" id="KW-0175">Coiled coil</keyword>
<dbReference type="RefSeq" id="XP_072854517.1">
    <property type="nucleotide sequence ID" value="XM_072998416.1"/>
</dbReference>
<keyword evidence="6" id="KW-1185">Reference proteome</keyword>
<sequence>MLFNSSKDKSCCFPLWEGGSRLGITHELCGEDTYSTLLQQCCQLEQDMGQVAEAWLECQKRIDDYVAEEAMKTKQHFLKEDWEVFKQRHFIEQLNSKKEISGDSNFTETMRHLLSSQLSISDCPNCNYRRRCTCDDCSLSHILMCGIMDTPVTDDVHNNHLPPQTDSASDCQSDIYLPNMSSGSSESRSSSPFTVLQIDGPRVLPDNVSGLTFSTENEDVAVISEKLGDLYSINHYDSANIEDMNGIHRELNGGVDNAALRYEGSSSSSSSSEVDAEEPIEENGSNLARIQEDNLVLGRNVIRNEETKRDNLVASYPTQESLFSFWQADQVPACCECHICKQETQGTSPSDTEVRCLPAGHQFKIPEKHAHSGLHLYPHIHGKIPLHTIPHLPPTLIHPSFYTASPFTQNKALVQNQTVNQQILSTSFQDHIYSSGLGNTTDWKSSKFLSIWGSEVMNEKDWNASNILQDTHSGDVFHSITAEDHRCSASAAPQSSPTSLAPLSSLSSVVLSPASTSHLPSPNTPSFSRVITTAPGFVDPHPGFYATTAASPSAKENLSSAPSSVCSDPDCEGQHCENISIYDHPQYDGEDSQDDDSCSEHSSSTSASTNQKEGKYCDCCYCEFFGHGGPPAAPTSRNYTEMREKLRLRLTKRKEGQPRKLELNSDKETVIDHRKVEDLLQFINSPETKPVNSTRTAKRARHKQKKLKEKSHSETEHRDSQLLEQQCQEEEEAQQLQDLKSAKKKKKERTSTNCQKVKVLTQKCQVKGNSSSDTLKCIQTELSGKIETSSESLAKNANLVEQEETSENFVEASDDPVNGKDSKLLFKTEMTVKSHEPLSLLLNIMHQHTEDKSKQQITQISKLFAQQLKKPSKSDNQPKLRNKMQSKLKVTELQLISASKKEEKKVSSSKTRQMNSVAKSSLGRSTVLPSEQLHNKLLSQDSPQPKSKSKKNKKKKSDKGNSSIDDVFLPKDVDLDNVEMDETEREVEYFKRFCLDSARQTRQRLSINWSNFSLKKATFAAH</sequence>
<accession>A0ABM5GA59</accession>
<gene>
    <name evidence="7" type="primary">FAM193A</name>
</gene>
<dbReference type="PANTHER" id="PTHR15109">
    <property type="entry name" value="AGAP004327-PA"/>
    <property type="match status" value="1"/>
</dbReference>
<feature type="region of interest" description="Disordered" evidence="4">
    <location>
        <begin position="733"/>
        <end position="752"/>
    </location>
</feature>
<evidence type="ECO:0000256" key="3">
    <source>
        <dbReference type="ARBA" id="ARBA00023054"/>
    </source>
</evidence>
<dbReference type="GeneID" id="110077466"/>
<feature type="compositionally biased region" description="Basic and acidic residues" evidence="4">
    <location>
        <begin position="710"/>
        <end position="721"/>
    </location>
</feature>
<dbReference type="InterPro" id="IPR029717">
    <property type="entry name" value="FAM193"/>
</dbReference>
<feature type="compositionally biased region" description="Polar residues" evidence="4">
    <location>
        <begin position="911"/>
        <end position="929"/>
    </location>
</feature>
<feature type="compositionally biased region" description="Basic residues" evidence="4">
    <location>
        <begin position="947"/>
        <end position="957"/>
    </location>
</feature>
<keyword evidence="2" id="KW-0597">Phosphoprotein</keyword>
<evidence type="ECO:0000256" key="1">
    <source>
        <dbReference type="ARBA" id="ARBA00009689"/>
    </source>
</evidence>
<proteinExistence type="inferred from homology"/>
<evidence type="ECO:0000259" key="5">
    <source>
        <dbReference type="Pfam" id="PF15914"/>
    </source>
</evidence>
<reference evidence="7" key="1">
    <citation type="submission" date="2025-08" db="UniProtKB">
        <authorList>
            <consortium name="RefSeq"/>
        </authorList>
    </citation>
    <scope>IDENTIFICATION</scope>
</reference>
<feature type="compositionally biased region" description="Acidic residues" evidence="4">
    <location>
        <begin position="588"/>
        <end position="597"/>
    </location>
</feature>
<evidence type="ECO:0000313" key="7">
    <source>
        <dbReference type="RefSeq" id="XP_072854517.1"/>
    </source>
</evidence>